<protein>
    <submittedName>
        <fullName evidence="6">Response regulator transcription factor</fullName>
    </submittedName>
</protein>
<dbReference type="InterPro" id="IPR016032">
    <property type="entry name" value="Sig_transdc_resp-reg_C-effctor"/>
</dbReference>
<comment type="caution">
    <text evidence="6">The sequence shown here is derived from an EMBL/GenBank/DDBJ whole genome shotgun (WGS) entry which is preliminary data.</text>
</comment>
<evidence type="ECO:0000313" key="6">
    <source>
        <dbReference type="EMBL" id="GAA4843911.1"/>
    </source>
</evidence>
<gene>
    <name evidence="6" type="ORF">GCM10023235_20190</name>
</gene>
<dbReference type="SUPFAM" id="SSF46894">
    <property type="entry name" value="C-terminal effector domain of the bipartite response regulators"/>
    <property type="match status" value="1"/>
</dbReference>
<evidence type="ECO:0000259" key="4">
    <source>
        <dbReference type="PROSITE" id="PS50043"/>
    </source>
</evidence>
<dbReference type="InterPro" id="IPR039420">
    <property type="entry name" value="WalR-like"/>
</dbReference>
<dbReference type="PRINTS" id="PR00038">
    <property type="entry name" value="HTHLUXR"/>
</dbReference>
<dbReference type="PROSITE" id="PS50043">
    <property type="entry name" value="HTH_LUXR_2"/>
    <property type="match status" value="1"/>
</dbReference>
<dbReference type="Pfam" id="PF00196">
    <property type="entry name" value="GerE"/>
    <property type="match status" value="1"/>
</dbReference>
<keyword evidence="2" id="KW-0238">DNA-binding</keyword>
<evidence type="ECO:0000259" key="5">
    <source>
        <dbReference type="PROSITE" id="PS50110"/>
    </source>
</evidence>
<evidence type="ECO:0000256" key="2">
    <source>
        <dbReference type="ARBA" id="ARBA00023125"/>
    </source>
</evidence>
<dbReference type="PANTHER" id="PTHR43214:SF42">
    <property type="entry name" value="TRANSCRIPTIONAL REGULATORY PROTEIN DESR"/>
    <property type="match status" value="1"/>
</dbReference>
<dbReference type="SMART" id="SM00421">
    <property type="entry name" value="HTH_LUXR"/>
    <property type="match status" value="1"/>
</dbReference>
<dbReference type="SMART" id="SM00448">
    <property type="entry name" value="REC"/>
    <property type="match status" value="1"/>
</dbReference>
<dbReference type="InterPro" id="IPR001789">
    <property type="entry name" value="Sig_transdc_resp-reg_receiver"/>
</dbReference>
<accession>A0ABP9DJL0</accession>
<dbReference type="Pfam" id="PF00072">
    <property type="entry name" value="Response_reg"/>
    <property type="match status" value="1"/>
</dbReference>
<feature type="domain" description="Response regulatory" evidence="5">
    <location>
        <begin position="31"/>
        <end position="148"/>
    </location>
</feature>
<keyword evidence="1 3" id="KW-0597">Phosphoprotein</keyword>
<evidence type="ECO:0000313" key="7">
    <source>
        <dbReference type="Proteomes" id="UP001501752"/>
    </source>
</evidence>
<dbReference type="EMBL" id="BAABIS010000001">
    <property type="protein sequence ID" value="GAA4843911.1"/>
    <property type="molecule type" value="Genomic_DNA"/>
</dbReference>
<dbReference type="InterPro" id="IPR011006">
    <property type="entry name" value="CheY-like_superfamily"/>
</dbReference>
<organism evidence="6 7">
    <name type="scientific">Kitasatospora terrestris</name>
    <dbReference type="NCBI Taxonomy" id="258051"/>
    <lineage>
        <taxon>Bacteria</taxon>
        <taxon>Bacillati</taxon>
        <taxon>Actinomycetota</taxon>
        <taxon>Actinomycetes</taxon>
        <taxon>Kitasatosporales</taxon>
        <taxon>Streptomycetaceae</taxon>
        <taxon>Kitasatospora</taxon>
    </lineage>
</organism>
<keyword evidence="7" id="KW-1185">Reference proteome</keyword>
<dbReference type="Gene3D" id="3.40.50.2300">
    <property type="match status" value="1"/>
</dbReference>
<dbReference type="RefSeq" id="WP_345696440.1">
    <property type="nucleotide sequence ID" value="NZ_BAABIS010000001.1"/>
</dbReference>
<feature type="modified residue" description="4-aspartylphosphate" evidence="3">
    <location>
        <position position="82"/>
    </location>
</feature>
<reference evidence="7" key="1">
    <citation type="journal article" date="2019" name="Int. J. Syst. Evol. Microbiol.">
        <title>The Global Catalogue of Microorganisms (GCM) 10K type strain sequencing project: providing services to taxonomists for standard genome sequencing and annotation.</title>
        <authorList>
            <consortium name="The Broad Institute Genomics Platform"/>
            <consortium name="The Broad Institute Genome Sequencing Center for Infectious Disease"/>
            <person name="Wu L."/>
            <person name="Ma J."/>
        </authorList>
    </citation>
    <scope>NUCLEOTIDE SEQUENCE [LARGE SCALE GENOMIC DNA]</scope>
    <source>
        <strain evidence="7">JCM 13006</strain>
    </source>
</reference>
<name>A0ABP9DJL0_9ACTN</name>
<evidence type="ECO:0000256" key="1">
    <source>
        <dbReference type="ARBA" id="ARBA00022553"/>
    </source>
</evidence>
<dbReference type="PROSITE" id="PS50110">
    <property type="entry name" value="RESPONSE_REGULATORY"/>
    <property type="match status" value="1"/>
</dbReference>
<dbReference type="CDD" id="cd06170">
    <property type="entry name" value="LuxR_C_like"/>
    <property type="match status" value="1"/>
</dbReference>
<dbReference type="SUPFAM" id="SSF52172">
    <property type="entry name" value="CheY-like"/>
    <property type="match status" value="1"/>
</dbReference>
<dbReference type="InterPro" id="IPR058245">
    <property type="entry name" value="NreC/VraR/RcsB-like_REC"/>
</dbReference>
<dbReference type="InterPro" id="IPR000792">
    <property type="entry name" value="Tscrpt_reg_LuxR_C"/>
</dbReference>
<sequence>MTTALERPLDRAAPFHPVRSVPAAADRGTTGVLLADGQHLFRSGLGALLDREDDLSVVAEAVCGEDAAAEAARTRPAVAVLDLDVPGPGGPATAAMIRAAAPTTAVLLLAPAVRRTDELQRALADGVAGVLLKDVPAGALISAVRELARGGRVYDPRLVLDVVRTDRQTPLSRRELAVLSEIADGATIREAAAALSLSPGTVRNYVSAAIAKTRARNRCDAIRIARECGWL</sequence>
<evidence type="ECO:0000256" key="3">
    <source>
        <dbReference type="PROSITE-ProRule" id="PRU00169"/>
    </source>
</evidence>
<feature type="domain" description="HTH luxR-type" evidence="4">
    <location>
        <begin position="164"/>
        <end position="229"/>
    </location>
</feature>
<proteinExistence type="predicted"/>
<dbReference type="PANTHER" id="PTHR43214">
    <property type="entry name" value="TWO-COMPONENT RESPONSE REGULATOR"/>
    <property type="match status" value="1"/>
</dbReference>
<dbReference type="Proteomes" id="UP001501752">
    <property type="component" value="Unassembled WGS sequence"/>
</dbReference>
<dbReference type="CDD" id="cd17535">
    <property type="entry name" value="REC_NarL-like"/>
    <property type="match status" value="1"/>
</dbReference>